<gene>
    <name evidence="1" type="ORF">HW932_09690</name>
</gene>
<comment type="caution">
    <text evidence="1">The sequence shown here is derived from an EMBL/GenBank/DDBJ whole genome shotgun (WGS) entry which is preliminary data.</text>
</comment>
<proteinExistence type="predicted"/>
<organism evidence="1 2">
    <name type="scientific">Allochromatium humboldtianum</name>
    <dbReference type="NCBI Taxonomy" id="504901"/>
    <lineage>
        <taxon>Bacteria</taxon>
        <taxon>Pseudomonadati</taxon>
        <taxon>Pseudomonadota</taxon>
        <taxon>Gammaproteobacteria</taxon>
        <taxon>Chromatiales</taxon>
        <taxon>Chromatiaceae</taxon>
        <taxon>Allochromatium</taxon>
    </lineage>
</organism>
<name>A0A850R9S9_9GAMM</name>
<dbReference type="RefSeq" id="WP_176976288.1">
    <property type="nucleotide sequence ID" value="NZ_JABZEO010000005.1"/>
</dbReference>
<sequence length="78" mass="8429">MTPAPALERNAPPRSDADLVGLLLDRFGTYTDIARAMAAAGHKIDRSNLSRIHREGQTASRETRAALVSEVEALEQDG</sequence>
<protein>
    <submittedName>
        <fullName evidence="1">Uncharacterized protein</fullName>
    </submittedName>
</protein>
<evidence type="ECO:0000313" key="2">
    <source>
        <dbReference type="Proteomes" id="UP000592294"/>
    </source>
</evidence>
<reference evidence="1 2" key="1">
    <citation type="submission" date="2020-06" db="EMBL/GenBank/DDBJ databases">
        <title>Whole-genome sequence of Allochromatium humboldtianum DSM 21881, type strain.</title>
        <authorList>
            <person name="Kyndt J.A."/>
            <person name="Meyer T.E."/>
        </authorList>
    </citation>
    <scope>NUCLEOTIDE SEQUENCE [LARGE SCALE GENOMIC DNA]</scope>
    <source>
        <strain evidence="1 2">DSM 21881</strain>
    </source>
</reference>
<accession>A0A850R9S9</accession>
<dbReference type="EMBL" id="JABZEO010000005">
    <property type="protein sequence ID" value="NVZ09535.1"/>
    <property type="molecule type" value="Genomic_DNA"/>
</dbReference>
<dbReference type="Proteomes" id="UP000592294">
    <property type="component" value="Unassembled WGS sequence"/>
</dbReference>
<dbReference type="AlphaFoldDB" id="A0A850R9S9"/>
<keyword evidence="2" id="KW-1185">Reference proteome</keyword>
<evidence type="ECO:0000313" key="1">
    <source>
        <dbReference type="EMBL" id="NVZ09535.1"/>
    </source>
</evidence>